<dbReference type="Gene3D" id="3.30.70.100">
    <property type="match status" value="1"/>
</dbReference>
<dbReference type="GO" id="GO:0046872">
    <property type="term" value="F:metal ion binding"/>
    <property type="evidence" value="ECO:0007669"/>
    <property type="project" value="InterPro"/>
</dbReference>
<keyword evidence="2" id="KW-0812">Transmembrane</keyword>
<sequence length="199" mass="21961">MSAPKTTTFHVGMTCDGCANAVKRILGKMEGMFSSMLRAACVVWFLLSVPLYRLALFSFSASAPQYKAFRLQDNESDGHRHQRPRKEGGRPNGGPRPGDGAAHRAGKMGGSRREGGENAGVTRRARRTDGGEKGRKAKRFVQVVREDRREGGKEEGLKWVNRPRRVPSTVTVTVTVTGPFPGLHVTGNKKKTEKYHSHF</sequence>
<dbReference type="OrthoDB" id="689350at2759"/>
<protein>
    <submittedName>
        <fullName evidence="3">Heavy metal-associated domain, HMA</fullName>
    </submittedName>
</protein>
<dbReference type="InterPro" id="IPR036163">
    <property type="entry name" value="HMA_dom_sf"/>
</dbReference>
<organism evidence="3 4">
    <name type="scientific">Nannochloropsis gaditana</name>
    <dbReference type="NCBI Taxonomy" id="72520"/>
    <lineage>
        <taxon>Eukaryota</taxon>
        <taxon>Sar</taxon>
        <taxon>Stramenopiles</taxon>
        <taxon>Ochrophyta</taxon>
        <taxon>Eustigmatophyceae</taxon>
        <taxon>Eustigmatales</taxon>
        <taxon>Monodopsidaceae</taxon>
        <taxon>Nannochloropsis</taxon>
    </lineage>
</organism>
<reference evidence="3 4" key="1">
    <citation type="journal article" date="2014" name="Mol. Plant">
        <title>Chromosome Scale Genome Assembly and Transcriptome Profiling of Nannochloropsis gaditana in Nitrogen Depletion.</title>
        <authorList>
            <person name="Corteggiani Carpinelli E."/>
            <person name="Telatin A."/>
            <person name="Vitulo N."/>
            <person name="Forcato C."/>
            <person name="D'Angelo M."/>
            <person name="Schiavon R."/>
            <person name="Vezzi A."/>
            <person name="Giacometti G.M."/>
            <person name="Morosinotto T."/>
            <person name="Valle G."/>
        </authorList>
    </citation>
    <scope>NUCLEOTIDE SEQUENCE [LARGE SCALE GENOMIC DNA]</scope>
    <source>
        <strain evidence="3 4">B-31</strain>
    </source>
</reference>
<feature type="compositionally biased region" description="Basic and acidic residues" evidence="1">
    <location>
        <begin position="72"/>
        <end position="89"/>
    </location>
</feature>
<keyword evidence="4" id="KW-1185">Reference proteome</keyword>
<dbReference type="AlphaFoldDB" id="W7T9M6"/>
<keyword evidence="2" id="KW-0472">Membrane</keyword>
<name>W7T9M6_9STRA</name>
<proteinExistence type="predicted"/>
<accession>W7T9M6</accession>
<dbReference type="InterPro" id="IPR006121">
    <property type="entry name" value="HMA_dom"/>
</dbReference>
<feature type="transmembrane region" description="Helical" evidence="2">
    <location>
        <begin position="36"/>
        <end position="57"/>
    </location>
</feature>
<evidence type="ECO:0000313" key="4">
    <source>
        <dbReference type="Proteomes" id="UP000019335"/>
    </source>
</evidence>
<evidence type="ECO:0000256" key="2">
    <source>
        <dbReference type="SAM" id="Phobius"/>
    </source>
</evidence>
<dbReference type="CDD" id="cd00371">
    <property type="entry name" value="HMA"/>
    <property type="match status" value="1"/>
</dbReference>
<evidence type="ECO:0000313" key="3">
    <source>
        <dbReference type="EMBL" id="EWM23077.1"/>
    </source>
</evidence>
<gene>
    <name evidence="3" type="ORF">Naga_101118g2</name>
</gene>
<dbReference type="EMBL" id="AZIL01001855">
    <property type="protein sequence ID" value="EWM23077.1"/>
    <property type="molecule type" value="Genomic_DNA"/>
</dbReference>
<keyword evidence="2" id="KW-1133">Transmembrane helix</keyword>
<feature type="region of interest" description="Disordered" evidence="1">
    <location>
        <begin position="72"/>
        <end position="139"/>
    </location>
</feature>
<evidence type="ECO:0000256" key="1">
    <source>
        <dbReference type="SAM" id="MobiDB-lite"/>
    </source>
</evidence>
<comment type="caution">
    <text evidence="3">The sequence shown here is derived from an EMBL/GenBank/DDBJ whole genome shotgun (WGS) entry which is preliminary data.</text>
</comment>
<dbReference type="Proteomes" id="UP000019335">
    <property type="component" value="Chromosome 18"/>
</dbReference>
<dbReference type="SUPFAM" id="SSF55008">
    <property type="entry name" value="HMA, heavy metal-associated domain"/>
    <property type="match status" value="1"/>
</dbReference>